<evidence type="ECO:0000256" key="6">
    <source>
        <dbReference type="ARBA" id="ARBA00023136"/>
    </source>
</evidence>
<accession>A0ABP6ZIC3</accession>
<feature type="transmembrane region" description="Helical" evidence="7">
    <location>
        <begin position="42"/>
        <end position="61"/>
    </location>
</feature>
<dbReference type="CDD" id="cd06173">
    <property type="entry name" value="MFS_MefA_like"/>
    <property type="match status" value="1"/>
</dbReference>
<dbReference type="PANTHER" id="PTHR23513:SF11">
    <property type="entry name" value="STAPHYLOFERRIN A TRANSPORTER"/>
    <property type="match status" value="1"/>
</dbReference>
<feature type="transmembrane region" description="Helical" evidence="7">
    <location>
        <begin position="372"/>
        <end position="393"/>
    </location>
</feature>
<dbReference type="InterPro" id="IPR020846">
    <property type="entry name" value="MFS_dom"/>
</dbReference>
<dbReference type="EMBL" id="BAABAB010000006">
    <property type="protein sequence ID" value="GAA3610247.1"/>
    <property type="molecule type" value="Genomic_DNA"/>
</dbReference>
<evidence type="ECO:0000313" key="10">
    <source>
        <dbReference type="Proteomes" id="UP001501490"/>
    </source>
</evidence>
<evidence type="ECO:0000256" key="5">
    <source>
        <dbReference type="ARBA" id="ARBA00022989"/>
    </source>
</evidence>
<dbReference type="PROSITE" id="PS50850">
    <property type="entry name" value="MFS"/>
    <property type="match status" value="1"/>
</dbReference>
<dbReference type="InterPro" id="IPR010290">
    <property type="entry name" value="TM_effector"/>
</dbReference>
<feature type="transmembrane region" description="Helical" evidence="7">
    <location>
        <begin position="12"/>
        <end position="30"/>
    </location>
</feature>
<reference evidence="10" key="1">
    <citation type="journal article" date="2019" name="Int. J. Syst. Evol. Microbiol.">
        <title>The Global Catalogue of Microorganisms (GCM) 10K type strain sequencing project: providing services to taxonomists for standard genome sequencing and annotation.</title>
        <authorList>
            <consortium name="The Broad Institute Genomics Platform"/>
            <consortium name="The Broad Institute Genome Sequencing Center for Infectious Disease"/>
            <person name="Wu L."/>
            <person name="Ma J."/>
        </authorList>
    </citation>
    <scope>NUCLEOTIDE SEQUENCE [LARGE SCALE GENOMIC DNA]</scope>
    <source>
        <strain evidence="10">JCM 16929</strain>
    </source>
</reference>
<feature type="transmembrane region" description="Helical" evidence="7">
    <location>
        <begin position="307"/>
        <end position="330"/>
    </location>
</feature>
<feature type="transmembrane region" description="Helical" evidence="7">
    <location>
        <begin position="281"/>
        <end position="301"/>
    </location>
</feature>
<feature type="transmembrane region" description="Helical" evidence="7">
    <location>
        <begin position="219"/>
        <end position="243"/>
    </location>
</feature>
<dbReference type="PANTHER" id="PTHR23513">
    <property type="entry name" value="INTEGRAL MEMBRANE EFFLUX PROTEIN-RELATED"/>
    <property type="match status" value="1"/>
</dbReference>
<evidence type="ECO:0000256" key="4">
    <source>
        <dbReference type="ARBA" id="ARBA00022692"/>
    </source>
</evidence>
<protein>
    <submittedName>
        <fullName evidence="9">MFS transporter</fullName>
    </submittedName>
</protein>
<keyword evidence="6 7" id="KW-0472">Membrane</keyword>
<comment type="subcellular location">
    <subcellularLocation>
        <location evidence="1">Cell membrane</location>
        <topology evidence="1">Multi-pass membrane protein</topology>
    </subcellularLocation>
</comment>
<dbReference type="RefSeq" id="WP_344801980.1">
    <property type="nucleotide sequence ID" value="NZ_BAABAB010000006.1"/>
</dbReference>
<name>A0ABP6ZIC3_9ACTN</name>
<keyword evidence="3" id="KW-1003">Cell membrane</keyword>
<gene>
    <name evidence="9" type="ORF">GCM10022236_09900</name>
</gene>
<evidence type="ECO:0000256" key="1">
    <source>
        <dbReference type="ARBA" id="ARBA00004651"/>
    </source>
</evidence>
<dbReference type="Gene3D" id="1.20.1250.20">
    <property type="entry name" value="MFS general substrate transporter like domains"/>
    <property type="match status" value="1"/>
</dbReference>
<dbReference type="Pfam" id="PF05977">
    <property type="entry name" value="MFS_3"/>
    <property type="match status" value="1"/>
</dbReference>
<evidence type="ECO:0000256" key="2">
    <source>
        <dbReference type="ARBA" id="ARBA00022448"/>
    </source>
</evidence>
<dbReference type="SUPFAM" id="SSF103473">
    <property type="entry name" value="MFS general substrate transporter"/>
    <property type="match status" value="1"/>
</dbReference>
<dbReference type="InterPro" id="IPR036259">
    <property type="entry name" value="MFS_trans_sf"/>
</dbReference>
<feature type="domain" description="Major facilitator superfamily (MFS) profile" evidence="8">
    <location>
        <begin position="9"/>
        <end position="396"/>
    </location>
</feature>
<feature type="transmembrane region" description="Helical" evidence="7">
    <location>
        <begin position="342"/>
        <end position="366"/>
    </location>
</feature>
<feature type="transmembrane region" description="Helical" evidence="7">
    <location>
        <begin position="255"/>
        <end position="274"/>
    </location>
</feature>
<organism evidence="9 10">
    <name type="scientific">Microlunatus ginsengisoli</name>
    <dbReference type="NCBI Taxonomy" id="363863"/>
    <lineage>
        <taxon>Bacteria</taxon>
        <taxon>Bacillati</taxon>
        <taxon>Actinomycetota</taxon>
        <taxon>Actinomycetes</taxon>
        <taxon>Propionibacteriales</taxon>
        <taxon>Propionibacteriaceae</taxon>
        <taxon>Microlunatus</taxon>
    </lineage>
</organism>
<sequence length="415" mass="43992">MFAALAVRNYRIWMAGAFVSNIGTWMQRVAQDWFVLELSHGSGVAVGITTALQFLPMLLLSPIGGLVADRFPKRSVLKLTQLWLALMSALLGVLAVTGVAQIWQVYVVAFLFGVGTAFDNPARQSFVSEVVGGPLLPNAIALNSATFNAGRIIGPALAGLVIAAFGSGWSILSNSVTYAAFILALVMMDGRLLQPPPRASRAKRQIREALSYVRRQPEILLVLLIAFSVGTFGMNFQLTSALMAQQEFHRGAEQYGILGTFMAVGSLTGALLAARRTSRPSARFVVVAATTFGLLEVVSGLMPTYGWYAASLPALGLAALLTMTACNASVQMGAPQLLRGRVMALYMMVMMGGTPIGAPVIGWIGQTLGPRWTLIGGGALTVVGVLAAAAWLLPKIYSSPKACRSLPSSSSERLV</sequence>
<dbReference type="Proteomes" id="UP001501490">
    <property type="component" value="Unassembled WGS sequence"/>
</dbReference>
<feature type="transmembrane region" description="Helical" evidence="7">
    <location>
        <begin position="82"/>
        <end position="106"/>
    </location>
</feature>
<comment type="caution">
    <text evidence="9">The sequence shown here is derived from an EMBL/GenBank/DDBJ whole genome shotgun (WGS) entry which is preliminary data.</text>
</comment>
<evidence type="ECO:0000256" key="7">
    <source>
        <dbReference type="SAM" id="Phobius"/>
    </source>
</evidence>
<keyword evidence="5 7" id="KW-1133">Transmembrane helix</keyword>
<evidence type="ECO:0000259" key="8">
    <source>
        <dbReference type="PROSITE" id="PS50850"/>
    </source>
</evidence>
<proteinExistence type="predicted"/>
<feature type="transmembrane region" description="Helical" evidence="7">
    <location>
        <begin position="152"/>
        <end position="172"/>
    </location>
</feature>
<evidence type="ECO:0000256" key="3">
    <source>
        <dbReference type="ARBA" id="ARBA00022475"/>
    </source>
</evidence>
<evidence type="ECO:0000313" key="9">
    <source>
        <dbReference type="EMBL" id="GAA3610247.1"/>
    </source>
</evidence>
<keyword evidence="4 7" id="KW-0812">Transmembrane</keyword>
<keyword evidence="10" id="KW-1185">Reference proteome</keyword>
<keyword evidence="2" id="KW-0813">Transport</keyword>